<evidence type="ECO:0000256" key="4">
    <source>
        <dbReference type="ARBA" id="ARBA00019465"/>
    </source>
</evidence>
<evidence type="ECO:0000256" key="2">
    <source>
        <dbReference type="ARBA" id="ARBA00007870"/>
    </source>
</evidence>
<evidence type="ECO:0000259" key="11">
    <source>
        <dbReference type="Pfam" id="PF02558"/>
    </source>
</evidence>
<dbReference type="FunFam" id="1.10.1040.10:FF:000017">
    <property type="entry name" value="2-dehydropantoate 2-reductase"/>
    <property type="match status" value="1"/>
</dbReference>
<dbReference type="EC" id="1.1.1.169" evidence="3 10"/>
<organism evidence="13 14">
    <name type="scientific">Ramlibacter rhizophilus</name>
    <dbReference type="NCBI Taxonomy" id="1781167"/>
    <lineage>
        <taxon>Bacteria</taxon>
        <taxon>Pseudomonadati</taxon>
        <taxon>Pseudomonadota</taxon>
        <taxon>Betaproteobacteria</taxon>
        <taxon>Burkholderiales</taxon>
        <taxon>Comamonadaceae</taxon>
        <taxon>Ramlibacter</taxon>
    </lineage>
</organism>
<dbReference type="OrthoDB" id="8555723at2"/>
<feature type="domain" description="Ketopantoate reductase N-terminal" evidence="11">
    <location>
        <begin position="3"/>
        <end position="147"/>
    </location>
</feature>
<evidence type="ECO:0000256" key="8">
    <source>
        <dbReference type="ARBA" id="ARBA00032024"/>
    </source>
</evidence>
<dbReference type="PANTHER" id="PTHR43765:SF2">
    <property type="entry name" value="2-DEHYDROPANTOATE 2-REDUCTASE"/>
    <property type="match status" value="1"/>
</dbReference>
<dbReference type="InterPro" id="IPR013752">
    <property type="entry name" value="KPA_reductase"/>
</dbReference>
<dbReference type="SUPFAM" id="SSF51735">
    <property type="entry name" value="NAD(P)-binding Rossmann-fold domains"/>
    <property type="match status" value="1"/>
</dbReference>
<comment type="caution">
    <text evidence="13">The sequence shown here is derived from an EMBL/GenBank/DDBJ whole genome shotgun (WGS) entry which is preliminary data.</text>
</comment>
<dbReference type="InterPro" id="IPR036291">
    <property type="entry name" value="NAD(P)-bd_dom_sf"/>
</dbReference>
<comment type="pathway">
    <text evidence="1 10">Cofactor biosynthesis; (R)-pantothenate biosynthesis; (R)-pantoate from 3-methyl-2-oxobutanoate: step 2/2.</text>
</comment>
<accession>A0A4Z0BGW5</accession>
<keyword evidence="6 10" id="KW-0521">NADP</keyword>
<evidence type="ECO:0000256" key="6">
    <source>
        <dbReference type="ARBA" id="ARBA00022857"/>
    </source>
</evidence>
<proteinExistence type="inferred from homology"/>
<dbReference type="PANTHER" id="PTHR43765">
    <property type="entry name" value="2-DEHYDROPANTOATE 2-REDUCTASE-RELATED"/>
    <property type="match status" value="1"/>
</dbReference>
<name>A0A4Z0BGW5_9BURK</name>
<dbReference type="GO" id="GO:0050661">
    <property type="term" value="F:NADP binding"/>
    <property type="evidence" value="ECO:0007669"/>
    <property type="project" value="TreeGrafter"/>
</dbReference>
<dbReference type="Pfam" id="PF08546">
    <property type="entry name" value="ApbA_C"/>
    <property type="match status" value="1"/>
</dbReference>
<protein>
    <recommendedName>
        <fullName evidence="4 10">2-dehydropantoate 2-reductase</fullName>
        <ecNumber evidence="3 10">1.1.1.169</ecNumber>
    </recommendedName>
    <alternativeName>
        <fullName evidence="8 10">Ketopantoate reductase</fullName>
    </alternativeName>
</protein>
<dbReference type="SUPFAM" id="SSF48179">
    <property type="entry name" value="6-phosphogluconate dehydrogenase C-terminal domain-like"/>
    <property type="match status" value="1"/>
</dbReference>
<dbReference type="Proteomes" id="UP000297564">
    <property type="component" value="Unassembled WGS sequence"/>
</dbReference>
<reference evidence="13 14" key="1">
    <citation type="submission" date="2019-03" db="EMBL/GenBank/DDBJ databases">
        <title>Ramlibacter rhizophilus CCTCC AB2015357, whole genome shotgun sequence.</title>
        <authorList>
            <person name="Zhang X."/>
            <person name="Feng G."/>
            <person name="Zhu H."/>
        </authorList>
    </citation>
    <scope>NUCLEOTIDE SEQUENCE [LARGE SCALE GENOMIC DNA]</scope>
    <source>
        <strain evidence="13 14">CCTCC AB2015357</strain>
    </source>
</reference>
<evidence type="ECO:0000313" key="14">
    <source>
        <dbReference type="Proteomes" id="UP000297564"/>
    </source>
</evidence>
<keyword evidence="7 10" id="KW-0560">Oxidoreductase</keyword>
<evidence type="ECO:0000256" key="10">
    <source>
        <dbReference type="RuleBase" id="RU362068"/>
    </source>
</evidence>
<evidence type="ECO:0000259" key="12">
    <source>
        <dbReference type="Pfam" id="PF08546"/>
    </source>
</evidence>
<dbReference type="GO" id="GO:0008677">
    <property type="term" value="F:2-dehydropantoate 2-reductase activity"/>
    <property type="evidence" value="ECO:0007669"/>
    <property type="project" value="UniProtKB-EC"/>
</dbReference>
<evidence type="ECO:0000256" key="9">
    <source>
        <dbReference type="ARBA" id="ARBA00048793"/>
    </source>
</evidence>
<dbReference type="InterPro" id="IPR008927">
    <property type="entry name" value="6-PGluconate_DH-like_C_sf"/>
</dbReference>
<dbReference type="Gene3D" id="3.40.50.720">
    <property type="entry name" value="NAD(P)-binding Rossmann-like Domain"/>
    <property type="match status" value="1"/>
</dbReference>
<dbReference type="UniPathway" id="UPA00028">
    <property type="reaction ID" value="UER00004"/>
</dbReference>
<keyword evidence="14" id="KW-1185">Reference proteome</keyword>
<gene>
    <name evidence="13" type="ORF">EZ242_18480</name>
</gene>
<sequence>MHVAVLGAGAVGSYFGAMLARAGHEVTLVARAAHVQAIRQHGLLLDAVDFREHVQLRADTQASAVAGAQLVLCCVKSTDTAATAAELRPHLAPDALVLSLQNGIENAPTLQALLPQRVVPAVVYVAVEVVAPGCIRHRGRGELVIAEDPRDEALAARLRGAGIPVRTTPNLSGAQWDKLIVNCAFNALSAIPQLPYGPLLQGEGVRDVMADLTRECLAVAEAAGVQLTADPWDALQRTGRQLGQSSSMAQDLARGRRTEIDHLNGYVVRRGAALGVPTPANRMLVALVKLLEEKSANGRGAAPADALA</sequence>
<dbReference type="Pfam" id="PF02558">
    <property type="entry name" value="ApbA"/>
    <property type="match status" value="1"/>
</dbReference>
<keyword evidence="5 10" id="KW-0566">Pantothenate biosynthesis</keyword>
<dbReference type="NCBIfam" id="TIGR00745">
    <property type="entry name" value="apbA_panE"/>
    <property type="match status" value="1"/>
</dbReference>
<dbReference type="GO" id="GO:0005737">
    <property type="term" value="C:cytoplasm"/>
    <property type="evidence" value="ECO:0007669"/>
    <property type="project" value="TreeGrafter"/>
</dbReference>
<dbReference type="AlphaFoldDB" id="A0A4Z0BGW5"/>
<evidence type="ECO:0000256" key="7">
    <source>
        <dbReference type="ARBA" id="ARBA00023002"/>
    </source>
</evidence>
<evidence type="ECO:0000256" key="3">
    <source>
        <dbReference type="ARBA" id="ARBA00013014"/>
    </source>
</evidence>
<dbReference type="InterPro" id="IPR050838">
    <property type="entry name" value="Ketopantoate_reductase"/>
</dbReference>
<evidence type="ECO:0000256" key="5">
    <source>
        <dbReference type="ARBA" id="ARBA00022655"/>
    </source>
</evidence>
<dbReference type="InterPro" id="IPR013332">
    <property type="entry name" value="KPR_N"/>
</dbReference>
<dbReference type="InterPro" id="IPR003710">
    <property type="entry name" value="ApbA"/>
</dbReference>
<evidence type="ECO:0000256" key="1">
    <source>
        <dbReference type="ARBA" id="ARBA00004994"/>
    </source>
</evidence>
<dbReference type="Gene3D" id="1.10.1040.10">
    <property type="entry name" value="N-(1-d-carboxylethyl)-l-norvaline Dehydrogenase, domain 2"/>
    <property type="match status" value="1"/>
</dbReference>
<comment type="catalytic activity">
    <reaction evidence="9 10">
        <text>(R)-pantoate + NADP(+) = 2-dehydropantoate + NADPH + H(+)</text>
        <dbReference type="Rhea" id="RHEA:16233"/>
        <dbReference type="ChEBI" id="CHEBI:11561"/>
        <dbReference type="ChEBI" id="CHEBI:15378"/>
        <dbReference type="ChEBI" id="CHEBI:15980"/>
        <dbReference type="ChEBI" id="CHEBI:57783"/>
        <dbReference type="ChEBI" id="CHEBI:58349"/>
        <dbReference type="EC" id="1.1.1.169"/>
    </reaction>
</comment>
<feature type="domain" description="Ketopantoate reductase C-terminal" evidence="12">
    <location>
        <begin position="170"/>
        <end position="292"/>
    </location>
</feature>
<dbReference type="GO" id="GO:0015940">
    <property type="term" value="P:pantothenate biosynthetic process"/>
    <property type="evidence" value="ECO:0007669"/>
    <property type="project" value="UniProtKB-UniPathway"/>
</dbReference>
<evidence type="ECO:0000313" key="13">
    <source>
        <dbReference type="EMBL" id="TFY97507.1"/>
    </source>
</evidence>
<comment type="similarity">
    <text evidence="2 10">Belongs to the ketopantoate reductase family.</text>
</comment>
<dbReference type="InterPro" id="IPR013328">
    <property type="entry name" value="6PGD_dom2"/>
</dbReference>
<dbReference type="EMBL" id="SMLL01000007">
    <property type="protein sequence ID" value="TFY97507.1"/>
    <property type="molecule type" value="Genomic_DNA"/>
</dbReference>
<comment type="function">
    <text evidence="10">Catalyzes the NADPH-dependent reduction of ketopantoate into pantoic acid.</text>
</comment>
<dbReference type="RefSeq" id="WP_135286673.1">
    <property type="nucleotide sequence ID" value="NZ_SMLL01000007.1"/>
</dbReference>